<accession>A0A382GS40</accession>
<protein>
    <submittedName>
        <fullName evidence="1">Uncharacterized protein</fullName>
    </submittedName>
</protein>
<feature type="non-terminal residue" evidence="1">
    <location>
        <position position="57"/>
    </location>
</feature>
<reference evidence="1" key="1">
    <citation type="submission" date="2018-05" db="EMBL/GenBank/DDBJ databases">
        <authorList>
            <person name="Lanie J.A."/>
            <person name="Ng W.-L."/>
            <person name="Kazmierczak K.M."/>
            <person name="Andrzejewski T.M."/>
            <person name="Davidsen T.M."/>
            <person name="Wayne K.J."/>
            <person name="Tettelin H."/>
            <person name="Glass J.I."/>
            <person name="Rusch D."/>
            <person name="Podicherti R."/>
            <person name="Tsui H.-C.T."/>
            <person name="Winkler M.E."/>
        </authorList>
    </citation>
    <scope>NUCLEOTIDE SEQUENCE</scope>
</reference>
<dbReference type="AlphaFoldDB" id="A0A382GS40"/>
<dbReference type="EMBL" id="UINC01056679">
    <property type="protein sequence ID" value="SVB76991.1"/>
    <property type="molecule type" value="Genomic_DNA"/>
</dbReference>
<gene>
    <name evidence="1" type="ORF">METZ01_LOCUS229845</name>
</gene>
<dbReference type="PROSITE" id="PS51257">
    <property type="entry name" value="PROKAR_LIPOPROTEIN"/>
    <property type="match status" value="1"/>
</dbReference>
<proteinExistence type="predicted"/>
<organism evidence="1">
    <name type="scientific">marine metagenome</name>
    <dbReference type="NCBI Taxonomy" id="408172"/>
    <lineage>
        <taxon>unclassified sequences</taxon>
        <taxon>metagenomes</taxon>
        <taxon>ecological metagenomes</taxon>
    </lineage>
</organism>
<name>A0A382GS40_9ZZZZ</name>
<evidence type="ECO:0000313" key="1">
    <source>
        <dbReference type="EMBL" id="SVB76991.1"/>
    </source>
</evidence>
<sequence length="57" mass="6239">MGRCPLPTRWAAFYLVILLIIGSSCGRQESEQTPKRLPSASVTPIFTDVALQSGIDF</sequence>